<proteinExistence type="predicted"/>
<dbReference type="InterPro" id="IPR021683">
    <property type="entry name" value="DUF3267"/>
</dbReference>
<organism evidence="2 3">
    <name type="scientific">Candidatus Scybalenecus merdavium</name>
    <dbReference type="NCBI Taxonomy" id="2840939"/>
    <lineage>
        <taxon>Bacteria</taxon>
        <taxon>Bacillati</taxon>
        <taxon>Bacillota</taxon>
        <taxon>Clostridia</taxon>
        <taxon>Eubacteriales</taxon>
        <taxon>Oscillospiraceae</taxon>
        <taxon>Oscillospiraceae incertae sedis</taxon>
        <taxon>Candidatus Scybalenecus</taxon>
    </lineage>
</organism>
<name>A0A9D1SNN9_9FIRM</name>
<dbReference type="AlphaFoldDB" id="A0A9D1SNN9"/>
<dbReference type="Pfam" id="PF11667">
    <property type="entry name" value="DUF3267"/>
    <property type="match status" value="1"/>
</dbReference>
<feature type="transmembrane region" description="Helical" evidence="1">
    <location>
        <begin position="149"/>
        <end position="173"/>
    </location>
</feature>
<dbReference type="Proteomes" id="UP000824125">
    <property type="component" value="Unassembled WGS sequence"/>
</dbReference>
<protein>
    <submittedName>
        <fullName evidence="2">DUF3267 domain-containing protein</fullName>
    </submittedName>
</protein>
<reference evidence="2" key="2">
    <citation type="journal article" date="2021" name="PeerJ">
        <title>Extensive microbial diversity within the chicken gut microbiome revealed by metagenomics and culture.</title>
        <authorList>
            <person name="Gilroy R."/>
            <person name="Ravi A."/>
            <person name="Getino M."/>
            <person name="Pursley I."/>
            <person name="Horton D.L."/>
            <person name="Alikhan N.F."/>
            <person name="Baker D."/>
            <person name="Gharbi K."/>
            <person name="Hall N."/>
            <person name="Watson M."/>
            <person name="Adriaenssens E.M."/>
            <person name="Foster-Nyarko E."/>
            <person name="Jarju S."/>
            <person name="Secka A."/>
            <person name="Antonio M."/>
            <person name="Oren A."/>
            <person name="Chaudhuri R.R."/>
            <person name="La Ragione R."/>
            <person name="Hildebrand F."/>
            <person name="Pallen M.J."/>
        </authorList>
    </citation>
    <scope>NUCLEOTIDE SEQUENCE</scope>
    <source>
        <strain evidence="2">CHK176-6737</strain>
    </source>
</reference>
<reference evidence="2" key="1">
    <citation type="submission" date="2020-10" db="EMBL/GenBank/DDBJ databases">
        <authorList>
            <person name="Gilroy R."/>
        </authorList>
    </citation>
    <scope>NUCLEOTIDE SEQUENCE</scope>
    <source>
        <strain evidence="2">CHK176-6737</strain>
    </source>
</reference>
<evidence type="ECO:0000256" key="1">
    <source>
        <dbReference type="SAM" id="Phobius"/>
    </source>
</evidence>
<keyword evidence="1" id="KW-1133">Transmembrane helix</keyword>
<evidence type="ECO:0000313" key="3">
    <source>
        <dbReference type="Proteomes" id="UP000824125"/>
    </source>
</evidence>
<keyword evidence="1" id="KW-0472">Membrane</keyword>
<feature type="transmembrane region" description="Helical" evidence="1">
    <location>
        <begin position="40"/>
        <end position="61"/>
    </location>
</feature>
<dbReference type="EMBL" id="DVNM01000020">
    <property type="protein sequence ID" value="HIU69093.1"/>
    <property type="molecule type" value="Genomic_DNA"/>
</dbReference>
<accession>A0A9D1SNN9</accession>
<feature type="transmembrane region" description="Helical" evidence="1">
    <location>
        <begin position="67"/>
        <end position="86"/>
    </location>
</feature>
<gene>
    <name evidence="2" type="ORF">IAD23_03970</name>
</gene>
<comment type="caution">
    <text evidence="2">The sequence shown here is derived from an EMBL/GenBank/DDBJ whole genome shotgun (WGS) entry which is preliminary data.</text>
</comment>
<evidence type="ECO:0000313" key="2">
    <source>
        <dbReference type="EMBL" id="HIU69093.1"/>
    </source>
</evidence>
<feature type="transmembrane region" description="Helical" evidence="1">
    <location>
        <begin position="122"/>
        <end position="143"/>
    </location>
</feature>
<keyword evidence="1" id="KW-0812">Transmembrane</keyword>
<sequence>MKLHYKGKFDMNEDSLPQKPHPAGFVPFKEAADMKALSRITLGFGLGLFALFGAVVLFRYWGKLSMASVIPFYFGLLCSIFTALPHELLHAVCFKKDVYLYTCLRQGMLFVVGTESMSKARFIFLSLLPNVVFGFVPYLIGVITADHLFWTSFGLACIVMGAGDYYNAFNALVQMPRGARTYMSGLHSFWYMP</sequence>